<dbReference type="CDD" id="cd06971">
    <property type="entry name" value="PgpA"/>
    <property type="match status" value="1"/>
</dbReference>
<dbReference type="GO" id="GO:0006655">
    <property type="term" value="P:phosphatidylglycerol biosynthetic process"/>
    <property type="evidence" value="ECO:0007669"/>
    <property type="project" value="UniProtKB-UniPathway"/>
</dbReference>
<keyword evidence="1 2" id="KW-0812">Transmembrane</keyword>
<dbReference type="STRING" id="1121117.SAMN02745977_02480"/>
<keyword evidence="1" id="KW-0443">Lipid metabolism</keyword>
<comment type="cofactor">
    <cofactor evidence="1">
        <name>Mg(2+)</name>
        <dbReference type="ChEBI" id="CHEBI:18420"/>
    </cofactor>
</comment>
<comment type="function">
    <text evidence="1">Lipid phosphatase which dephosphorylates phosphatidylglycerophosphate (PGP) to phosphatidylglycerol (PG).</text>
</comment>
<dbReference type="AlphaFoldDB" id="A0A1H8KVM1"/>
<dbReference type="InterPro" id="IPR007686">
    <property type="entry name" value="YutG/PgpA"/>
</dbReference>
<keyword evidence="1 2" id="KW-0472">Membrane</keyword>
<proteinExistence type="predicted"/>
<dbReference type="GO" id="GO:0046872">
    <property type="term" value="F:metal ion binding"/>
    <property type="evidence" value="ECO:0007669"/>
    <property type="project" value="UniProtKB-KW"/>
</dbReference>
<evidence type="ECO:0000313" key="5">
    <source>
        <dbReference type="Proteomes" id="UP000199531"/>
    </source>
</evidence>
<keyword evidence="1" id="KW-0442">Lipid degradation</keyword>
<comment type="subcellular location">
    <subcellularLocation>
        <location evidence="1">Cell inner membrane</location>
        <topology evidence="1">Multi-pass membrane protein</topology>
    </subcellularLocation>
</comment>
<name>A0A1H8KVM1_9BURK</name>
<dbReference type="InterPro" id="IPR026037">
    <property type="entry name" value="PgpA"/>
</dbReference>
<keyword evidence="1" id="KW-1003">Cell membrane</keyword>
<dbReference type="Pfam" id="PF04608">
    <property type="entry name" value="PgpA"/>
    <property type="match status" value="1"/>
</dbReference>
<dbReference type="UniPathway" id="UPA00084">
    <property type="reaction ID" value="UER00504"/>
</dbReference>
<comment type="pathway">
    <text evidence="1">Phospholipid metabolism; phosphatidylglycerol biosynthesis; phosphatidylglycerol from CDP-diacylglycerol: step 2/2.</text>
</comment>
<accession>A0A1H8KVM1</accession>
<dbReference type="EC" id="3.1.3.27" evidence="1"/>
<keyword evidence="1" id="KW-0460">Magnesium</keyword>
<dbReference type="SUPFAM" id="SSF101307">
    <property type="entry name" value="YutG-like"/>
    <property type="match status" value="1"/>
</dbReference>
<dbReference type="GO" id="GO:0005886">
    <property type="term" value="C:plasma membrane"/>
    <property type="evidence" value="ECO:0007669"/>
    <property type="project" value="UniProtKB-SubCell"/>
</dbReference>
<keyword evidence="1" id="KW-1208">Phospholipid metabolism</keyword>
<keyword evidence="1" id="KW-0479">Metal-binding</keyword>
<evidence type="ECO:0000313" key="4">
    <source>
        <dbReference type="EMBL" id="SEN96935.1"/>
    </source>
</evidence>
<feature type="transmembrane region" description="Helical" evidence="2">
    <location>
        <begin position="157"/>
        <end position="179"/>
    </location>
</feature>
<sequence>MPNAPLAPSRPTLSFLLRHPAHWIALGFGSGLSPKAPGTAGTLWAWAAWLLLQTVVTHTALGWLVLLGIPLGWWACTVTARNMGIADPGSIVWDEVVAFWAVLWILQPALALEPFSAQAWIWQAAAFAVFRFFDAAKPPPVRCADQRFKGFGWRGGWGILFDDLVAAACSVAVLTLIHASGLHAGWWQ</sequence>
<keyword evidence="2" id="KW-1133">Transmembrane helix</keyword>
<dbReference type="PIRSF" id="PIRSF006162">
    <property type="entry name" value="PgpA"/>
    <property type="match status" value="1"/>
</dbReference>
<reference evidence="4 5" key="1">
    <citation type="submission" date="2016-10" db="EMBL/GenBank/DDBJ databases">
        <authorList>
            <person name="de Groot N.N."/>
        </authorList>
    </citation>
    <scope>NUCLEOTIDE SEQUENCE [LARGE SCALE GENOMIC DNA]</scope>
    <source>
        <strain evidence="4 5">DSM 15123</strain>
    </source>
</reference>
<dbReference type="EMBL" id="FOCW01000014">
    <property type="protein sequence ID" value="SEN96935.1"/>
    <property type="molecule type" value="Genomic_DNA"/>
</dbReference>
<dbReference type="PANTHER" id="PTHR36305">
    <property type="entry name" value="PHOSPHATIDYLGLYCEROPHOSPHATASE A"/>
    <property type="match status" value="1"/>
</dbReference>
<keyword evidence="5" id="KW-1185">Reference proteome</keyword>
<evidence type="ECO:0000259" key="3">
    <source>
        <dbReference type="Pfam" id="PF04608"/>
    </source>
</evidence>
<keyword evidence="1" id="KW-0997">Cell inner membrane</keyword>
<dbReference type="InterPro" id="IPR036681">
    <property type="entry name" value="PgpA-like_sf"/>
</dbReference>
<dbReference type="GO" id="GO:0009395">
    <property type="term" value="P:phospholipid catabolic process"/>
    <property type="evidence" value="ECO:0007669"/>
    <property type="project" value="UniProtKB-KW"/>
</dbReference>
<evidence type="ECO:0000256" key="2">
    <source>
        <dbReference type="SAM" id="Phobius"/>
    </source>
</evidence>
<protein>
    <recommendedName>
        <fullName evidence="1">Phosphatidylglycerophosphatase A</fullName>
        <ecNumber evidence="1">3.1.3.27</ecNumber>
    </recommendedName>
    <alternativeName>
        <fullName evidence="1">Phosphatidylglycerolphosphate phosphatase A</fullName>
    </alternativeName>
</protein>
<feature type="domain" description="YutG/PgpA" evidence="3">
    <location>
        <begin position="23"/>
        <end position="178"/>
    </location>
</feature>
<keyword evidence="1" id="KW-0378">Hydrolase</keyword>
<gene>
    <name evidence="4" type="ORF">SAMN02745977_02480</name>
</gene>
<comment type="catalytic activity">
    <reaction evidence="1">
        <text>a 1,2-diacyl-sn-glycero-3-phospho-(1'-sn-glycero-3'-phosphate) + H2O = a 1,2-diacyl-sn-glycero-3-phospho-(1'-sn-glycerol) + phosphate</text>
        <dbReference type="Rhea" id="RHEA:33751"/>
        <dbReference type="ChEBI" id="CHEBI:15377"/>
        <dbReference type="ChEBI" id="CHEBI:43474"/>
        <dbReference type="ChEBI" id="CHEBI:60110"/>
        <dbReference type="ChEBI" id="CHEBI:64716"/>
        <dbReference type="EC" id="3.1.3.27"/>
    </reaction>
</comment>
<feature type="transmembrane region" description="Helical" evidence="2">
    <location>
        <begin position="92"/>
        <end position="111"/>
    </location>
</feature>
<keyword evidence="1" id="KW-0595">Phospholipid degradation</keyword>
<dbReference type="GO" id="GO:0008962">
    <property type="term" value="F:phosphatidylglycerophosphatase activity"/>
    <property type="evidence" value="ECO:0007669"/>
    <property type="project" value="UniProtKB-EC"/>
</dbReference>
<evidence type="ECO:0000256" key="1">
    <source>
        <dbReference type="PIRNR" id="PIRNR006162"/>
    </source>
</evidence>
<organism evidence="4 5">
    <name type="scientific">Brachymonas denitrificans DSM 15123</name>
    <dbReference type="NCBI Taxonomy" id="1121117"/>
    <lineage>
        <taxon>Bacteria</taxon>
        <taxon>Pseudomonadati</taxon>
        <taxon>Pseudomonadota</taxon>
        <taxon>Betaproteobacteria</taxon>
        <taxon>Burkholderiales</taxon>
        <taxon>Comamonadaceae</taxon>
        <taxon>Brachymonas</taxon>
    </lineage>
</organism>
<dbReference type="PANTHER" id="PTHR36305:SF1">
    <property type="entry name" value="PHOSPHATIDYLGLYCEROPHOSPHATASE A"/>
    <property type="match status" value="1"/>
</dbReference>
<dbReference type="Proteomes" id="UP000199531">
    <property type="component" value="Unassembled WGS sequence"/>
</dbReference>
<feature type="transmembrane region" description="Helical" evidence="2">
    <location>
        <begin position="60"/>
        <end position="80"/>
    </location>
</feature>